<keyword evidence="1" id="KW-0472">Membrane</keyword>
<keyword evidence="1" id="KW-1133">Transmembrane helix</keyword>
<evidence type="ECO:0000259" key="3">
    <source>
        <dbReference type="Pfam" id="PF17802"/>
    </source>
</evidence>
<proteinExistence type="predicted"/>
<reference evidence="4" key="1">
    <citation type="submission" date="2020-09" db="EMBL/GenBank/DDBJ databases">
        <title>Bacillus faecalis sp. nov., a moderately halophilic bacterium isolated from cow faeces.</title>
        <authorList>
            <person name="Jiang L."/>
            <person name="Lee J."/>
        </authorList>
    </citation>
    <scope>NUCLEOTIDE SEQUENCE</scope>
    <source>
        <strain evidence="4">AGMB 02131</strain>
    </source>
</reference>
<protein>
    <submittedName>
        <fullName evidence="4">Cna B-type domain-containing protein</fullName>
    </submittedName>
</protein>
<dbReference type="Gene3D" id="2.60.40.10">
    <property type="entry name" value="Immunoglobulins"/>
    <property type="match status" value="1"/>
</dbReference>
<dbReference type="CDD" id="cd00222">
    <property type="entry name" value="CollagenBindB"/>
    <property type="match status" value="1"/>
</dbReference>
<dbReference type="Pfam" id="PF17802">
    <property type="entry name" value="SpaA"/>
    <property type="match status" value="1"/>
</dbReference>
<feature type="transmembrane region" description="Helical" evidence="1">
    <location>
        <begin position="264"/>
        <end position="284"/>
    </location>
</feature>
<comment type="caution">
    <text evidence="4">The sequence shown here is derived from an EMBL/GenBank/DDBJ whole genome shotgun (WGS) entry which is preliminary data.</text>
</comment>
<dbReference type="InterPro" id="IPR013783">
    <property type="entry name" value="Ig-like_fold"/>
</dbReference>
<dbReference type="InterPro" id="IPR041033">
    <property type="entry name" value="SpaA_PFL_dom_1"/>
</dbReference>
<dbReference type="Gene3D" id="2.60.40.1140">
    <property type="entry name" value="Collagen-binding surface protein Cna, B-type domain"/>
    <property type="match status" value="1"/>
</dbReference>
<dbReference type="InterPro" id="IPR008454">
    <property type="entry name" value="Collagen-bd_Cna-like_B-typ_dom"/>
</dbReference>
<feature type="domain" description="SpaA-like prealbumin fold" evidence="3">
    <location>
        <begin position="37"/>
        <end position="146"/>
    </location>
</feature>
<organism evidence="4 5">
    <name type="scientific">Peribacillus faecalis</name>
    <dbReference type="NCBI Taxonomy" id="2772559"/>
    <lineage>
        <taxon>Bacteria</taxon>
        <taxon>Bacillati</taxon>
        <taxon>Bacillota</taxon>
        <taxon>Bacilli</taxon>
        <taxon>Bacillales</taxon>
        <taxon>Bacillaceae</taxon>
        <taxon>Peribacillus</taxon>
    </lineage>
</organism>
<dbReference type="EMBL" id="JACXSI010000036">
    <property type="protein sequence ID" value="MBD3109514.1"/>
    <property type="molecule type" value="Genomic_DNA"/>
</dbReference>
<dbReference type="Pfam" id="PF05738">
    <property type="entry name" value="Cna_B"/>
    <property type="match status" value="1"/>
</dbReference>
<keyword evidence="1" id="KW-0812">Transmembrane</keyword>
<sequence>MKHKLWVIFTIVIMIVSICPTVFATESADLQRHGSISVTLIKQDDNTPIAGAELALYRIADVFHGNDGAIQYRYTTAFENCDFALTDSDLAKKLEGFVENKSIDSTKMTTDSQGKVVFPELDMGLYLVIQSNTVSGYSPCKPFIVSLPLETNGVYQYDVDASPKTEMVKLTTITIQKVWNKDETTSLPDSITVQLLLGNDVIKTAKLTAKNGWKVTYENMAHSDEYTVREENVPEGYTATYQKNGYNFTVTNTAPLIQTGQLNWPIPVLTAMGLLLIAVGVVVLQRGKRKNA</sequence>
<evidence type="ECO:0000313" key="5">
    <source>
        <dbReference type="Proteomes" id="UP000602076"/>
    </source>
</evidence>
<dbReference type="Proteomes" id="UP000602076">
    <property type="component" value="Unassembled WGS sequence"/>
</dbReference>
<evidence type="ECO:0000259" key="2">
    <source>
        <dbReference type="Pfam" id="PF05738"/>
    </source>
</evidence>
<dbReference type="RefSeq" id="WP_190999052.1">
    <property type="nucleotide sequence ID" value="NZ_JACXSI010000036.1"/>
</dbReference>
<evidence type="ECO:0000256" key="1">
    <source>
        <dbReference type="SAM" id="Phobius"/>
    </source>
</evidence>
<dbReference type="SUPFAM" id="SSF49478">
    <property type="entry name" value="Cna protein B-type domain"/>
    <property type="match status" value="1"/>
</dbReference>
<accession>A0A927D1W4</accession>
<gene>
    <name evidence="4" type="ORF">IEO70_14290</name>
</gene>
<evidence type="ECO:0000313" key="4">
    <source>
        <dbReference type="EMBL" id="MBD3109514.1"/>
    </source>
</evidence>
<keyword evidence="5" id="KW-1185">Reference proteome</keyword>
<feature type="domain" description="CNA-B" evidence="2">
    <location>
        <begin position="173"/>
        <end position="253"/>
    </location>
</feature>
<name>A0A927D1W4_9BACI</name>
<dbReference type="AlphaFoldDB" id="A0A927D1W4"/>